<dbReference type="Pfam" id="PF13637">
    <property type="entry name" value="Ank_4"/>
    <property type="match status" value="1"/>
</dbReference>
<dbReference type="InterPro" id="IPR027417">
    <property type="entry name" value="P-loop_NTPase"/>
</dbReference>
<evidence type="ECO:0000313" key="7">
    <source>
        <dbReference type="Proteomes" id="UP000465266"/>
    </source>
</evidence>
<dbReference type="InterPro" id="IPR036770">
    <property type="entry name" value="Ankyrin_rpt-contain_sf"/>
</dbReference>
<feature type="repeat" description="ANK" evidence="3">
    <location>
        <begin position="1027"/>
        <end position="1059"/>
    </location>
</feature>
<dbReference type="Pfam" id="PF12796">
    <property type="entry name" value="Ank_2"/>
    <property type="match status" value="2"/>
</dbReference>
<feature type="repeat" description="ANK" evidence="3">
    <location>
        <begin position="1160"/>
        <end position="1192"/>
    </location>
</feature>
<dbReference type="InterPro" id="IPR056884">
    <property type="entry name" value="NPHP3-like_N"/>
</dbReference>
<dbReference type="PROSITE" id="PS50297">
    <property type="entry name" value="ANK_REP_REGION"/>
    <property type="match status" value="6"/>
</dbReference>
<dbReference type="PANTHER" id="PTHR24123:SF33">
    <property type="entry name" value="PROTEIN HOS4"/>
    <property type="match status" value="1"/>
</dbReference>
<keyword evidence="2 3" id="KW-0040">ANK repeat</keyword>
<feature type="transmembrane region" description="Helical" evidence="4">
    <location>
        <begin position="907"/>
        <end position="927"/>
    </location>
</feature>
<comment type="caution">
    <text evidence="6">The sequence shown here is derived from an EMBL/GenBank/DDBJ whole genome shotgun (WGS) entry which is preliminary data.</text>
</comment>
<evidence type="ECO:0000256" key="1">
    <source>
        <dbReference type="ARBA" id="ARBA00022737"/>
    </source>
</evidence>
<dbReference type="PROSITE" id="PS50088">
    <property type="entry name" value="ANK_REPEAT"/>
    <property type="match status" value="6"/>
</dbReference>
<dbReference type="EMBL" id="BLKG01000015">
    <property type="protein sequence ID" value="GFF78391.1"/>
    <property type="molecule type" value="Genomic_DNA"/>
</dbReference>
<feature type="repeat" description="ANK" evidence="3">
    <location>
        <begin position="637"/>
        <end position="669"/>
    </location>
</feature>
<evidence type="ECO:0000256" key="4">
    <source>
        <dbReference type="SAM" id="Phobius"/>
    </source>
</evidence>
<evidence type="ECO:0000256" key="2">
    <source>
        <dbReference type="ARBA" id="ARBA00023043"/>
    </source>
</evidence>
<accession>A0ABQ1ABW4</accession>
<keyword evidence="4" id="KW-1133">Transmembrane helix</keyword>
<keyword evidence="7" id="KW-1185">Reference proteome</keyword>
<feature type="repeat" description="ANK" evidence="3">
    <location>
        <begin position="1094"/>
        <end position="1120"/>
    </location>
</feature>
<organism evidence="6 7">
    <name type="scientific">Aspergillus udagawae</name>
    <dbReference type="NCBI Taxonomy" id="91492"/>
    <lineage>
        <taxon>Eukaryota</taxon>
        <taxon>Fungi</taxon>
        <taxon>Dikarya</taxon>
        <taxon>Ascomycota</taxon>
        <taxon>Pezizomycotina</taxon>
        <taxon>Eurotiomycetes</taxon>
        <taxon>Eurotiomycetidae</taxon>
        <taxon>Eurotiales</taxon>
        <taxon>Aspergillaceae</taxon>
        <taxon>Aspergillus</taxon>
        <taxon>Aspergillus subgen. Fumigati</taxon>
    </lineage>
</organism>
<dbReference type="Pfam" id="PF24883">
    <property type="entry name" value="NPHP3_N"/>
    <property type="match status" value="1"/>
</dbReference>
<dbReference type="Gene3D" id="3.40.50.300">
    <property type="entry name" value="P-loop containing nucleotide triphosphate hydrolases"/>
    <property type="match status" value="1"/>
</dbReference>
<keyword evidence="4" id="KW-0472">Membrane</keyword>
<feature type="domain" description="Nephrocystin 3-like N-terminal" evidence="5">
    <location>
        <begin position="91"/>
        <end position="264"/>
    </location>
</feature>
<dbReference type="SUPFAM" id="SSF52540">
    <property type="entry name" value="P-loop containing nucleoside triphosphate hydrolases"/>
    <property type="match status" value="1"/>
</dbReference>
<name>A0ABQ1ABW4_9EURO</name>
<proteinExistence type="predicted"/>
<gene>
    <name evidence="6" type="ORF">IFM53868_02332</name>
</gene>
<keyword evidence="4" id="KW-0812">Transmembrane</keyword>
<dbReference type="SMART" id="SM00248">
    <property type="entry name" value="ANK"/>
    <property type="match status" value="10"/>
</dbReference>
<dbReference type="Pfam" id="PF00023">
    <property type="entry name" value="Ank"/>
    <property type="match status" value="1"/>
</dbReference>
<reference evidence="6 7" key="1">
    <citation type="submission" date="2020-01" db="EMBL/GenBank/DDBJ databases">
        <title>Draft genome sequence of Aspergillus udagawae IFM 53868.</title>
        <authorList>
            <person name="Takahashi H."/>
            <person name="Yaguchi T."/>
        </authorList>
    </citation>
    <scope>NUCLEOTIDE SEQUENCE [LARGE SCALE GENOMIC DNA]</scope>
    <source>
        <strain evidence="6 7">IFM 53868</strain>
    </source>
</reference>
<dbReference type="Gene3D" id="1.25.40.20">
    <property type="entry name" value="Ankyrin repeat-containing domain"/>
    <property type="match status" value="4"/>
</dbReference>
<evidence type="ECO:0000256" key="3">
    <source>
        <dbReference type="PROSITE-ProRule" id="PRU00023"/>
    </source>
</evidence>
<feature type="repeat" description="ANK" evidence="3">
    <location>
        <begin position="605"/>
        <end position="637"/>
    </location>
</feature>
<dbReference type="InterPro" id="IPR051165">
    <property type="entry name" value="Multifunctional_ANK_Repeat"/>
</dbReference>
<protein>
    <submittedName>
        <fullName evidence="6">Vegetative incompatibility protein HET-E-1</fullName>
    </submittedName>
</protein>
<dbReference type="PANTHER" id="PTHR24123">
    <property type="entry name" value="ANKYRIN REPEAT-CONTAINING"/>
    <property type="match status" value="1"/>
</dbReference>
<sequence>MCRIKVVQGVIKGLAIIFGLWESNQVDRDRAKVNRMMVQANFAVRDRTIDAVSGIDHEAEAREACELSLFRTDPEIDKQKLAYEQGQRVPGTCNWIFTNERYTDWHHAWSSNLLWLHGPPGVGKTMMARYLTDVIDARFAPRSKDTLVLYYFCDYQDDKRNTEITVLCGLIYLLLKRQPDLIKHLLRDFKFYSQSSGLFSRANRDVLWRNFMVLLSTVEEPTVFCVLDGLDEVGKEPCQWLLQRINEITKRPISDQITKFIVTSADFDPKLHELSKVADINLDPRYNPGVKSDVDRFIDVKVDELAIHGQYNADLRRIVREHLIQGASGTFLWVAFVVPELMEMPTQQVERTLTQFPRKLTNIYMRMLEIKVPENERAVVAGILHWVAVAVRPLTLTELATATHVSKSRLQRYIASTGGFLKLSKSEEAFLEPTVRFIHSSAKGSLVNLRVGNTPFRELYLDPAQVHLRVATRCFEYIQSSPLQDEWINLRHNRSYLARPLPLRQYPLLDYATRYWPEHARLSSPEIVDMFRRWPNFCDRRSTIRDNWLKTYWSDSPLEWNTPRNFELIHLAAFCGIIPLLESETVPRLLGFNIPYRKVNRACDHNMTALHWASRNGQTAAVERLLRKGASINGKGYGMTPLTWAIRNGHLETVNILLANGASVDQRDYGMTSLNWAAWEGHQDICTALINKWAELDAPTTQGNSAWLVDAKSSSGEFPWRSAMEAANFSRQSEWVEEQWHARESVIPNLTIALSYAVLALNLQVLQYVGSLIMSRSRNWFWLNSRQGNIGGQEICWAAVTPVGRARLLLDLFKDWRYVVSKLTRAWREIPYHIVGSQCALLCFWLFAHWHGLTIYALSALVAGSVLVTIPVYVILFSVNRLEIALFLPYAVTPIFASGMPSAHRSIWRVLFGLLGIGLGVCHWYGYGFAVNYYPYSCYAFWIGVELIRLVWVNISKRSDGFTSLHLAASRGHDSVAKLLLRSGADIDAKDDAGRTALQIAIANGNISVERVILEHELAKISPGRVPGSTALQLSVALGRLDLVRDLITKGCDPNETDLEGHTTLHSVAYFGRTAMIEFLFEKTTPPIHGANTLGETPLHLACIGGHLDIANWLLGHGANPFILTGYGFSPLHYAILRGDLEVSARLASIDNLVNHCGARRVTPLHLAIRYKRADILECLLQLNADPDRIDMFGRSAFDYASNATALFNKMEEARVGILSEELRGNPLDLDRLADLGYALLNLGKQDHARTAYKYIFAVAGNFLCGCTVVPGCQNHEYLHVPVDDVLRSPDLEQSQIRHAQLEWLEELQREDLSSDLADLQWLSMMLRVDRSIMLTSSMIMVVFRDHSLQTLAPIPVLWERFKEIPRIASAAE</sequence>
<feature type="transmembrane region" description="Helical" evidence="4">
    <location>
        <begin position="854"/>
        <end position="876"/>
    </location>
</feature>
<dbReference type="Proteomes" id="UP000465266">
    <property type="component" value="Unassembled WGS sequence"/>
</dbReference>
<evidence type="ECO:0000259" key="5">
    <source>
        <dbReference type="Pfam" id="PF24883"/>
    </source>
</evidence>
<evidence type="ECO:0000313" key="6">
    <source>
        <dbReference type="EMBL" id="GFF78391.1"/>
    </source>
</evidence>
<keyword evidence="1" id="KW-0677">Repeat</keyword>
<dbReference type="SUPFAM" id="SSF48403">
    <property type="entry name" value="Ankyrin repeat"/>
    <property type="match status" value="2"/>
</dbReference>
<feature type="repeat" description="ANK" evidence="3">
    <location>
        <begin position="960"/>
        <end position="992"/>
    </location>
</feature>
<dbReference type="InterPro" id="IPR002110">
    <property type="entry name" value="Ankyrin_rpt"/>
</dbReference>
<dbReference type="PRINTS" id="PR01415">
    <property type="entry name" value="ANKYRIN"/>
</dbReference>
<feature type="transmembrane region" description="Helical" evidence="4">
    <location>
        <begin position="933"/>
        <end position="952"/>
    </location>
</feature>